<protein>
    <submittedName>
        <fullName evidence="1">Uncharacterized protein</fullName>
    </submittedName>
</protein>
<gene>
    <name evidence="1" type="ORF">FEF10_03630</name>
</gene>
<organism evidence="1 2">
    <name type="scientific">Pseudomonas protegens</name>
    <dbReference type="NCBI Taxonomy" id="380021"/>
    <lineage>
        <taxon>Bacteria</taxon>
        <taxon>Pseudomonadati</taxon>
        <taxon>Pseudomonadota</taxon>
        <taxon>Gammaproteobacteria</taxon>
        <taxon>Pseudomonadales</taxon>
        <taxon>Pseudomonadaceae</taxon>
        <taxon>Pseudomonas</taxon>
    </lineage>
</organism>
<keyword evidence="2" id="KW-1185">Reference proteome</keyword>
<accession>A0ABY2VLR4</accession>
<comment type="caution">
    <text evidence="1">The sequence shown here is derived from an EMBL/GenBank/DDBJ whole genome shotgun (WGS) entry which is preliminary data.</text>
</comment>
<evidence type="ECO:0000313" key="2">
    <source>
        <dbReference type="Proteomes" id="UP000310095"/>
    </source>
</evidence>
<proteinExistence type="predicted"/>
<reference evidence="1 2" key="1">
    <citation type="submission" date="2019-05" db="EMBL/GenBank/DDBJ databases">
        <title>Identification and Biocontrol Activity Analysis of Biocontrol Strain PF-1 Based on Genome-wide Data.</title>
        <authorList>
            <person name="Qi J."/>
        </authorList>
    </citation>
    <scope>NUCLEOTIDE SEQUENCE [LARGE SCALE GENOMIC DNA]</scope>
    <source>
        <strain evidence="1 2">PF-1</strain>
    </source>
</reference>
<dbReference type="EMBL" id="VAVY01000001">
    <property type="protein sequence ID" value="TMM66556.1"/>
    <property type="molecule type" value="Genomic_DNA"/>
</dbReference>
<dbReference type="Proteomes" id="UP000310095">
    <property type="component" value="Unassembled WGS sequence"/>
</dbReference>
<dbReference type="RefSeq" id="WP_011061302.1">
    <property type="nucleotide sequence ID" value="NZ_CP022097.2"/>
</dbReference>
<evidence type="ECO:0000313" key="1">
    <source>
        <dbReference type="EMBL" id="TMM66556.1"/>
    </source>
</evidence>
<name>A0ABY2VLR4_9PSED</name>
<sequence length="851" mass="95526">MTWSPPRTFEEWEQRLVQHFLTVGQDGDASDIRSFEVTATTLAQACGAESDQESIVEGTFRDIMSRIPNLPHRLNIGMQRSSTREWPNFFIYLVMTLLIDSQLEGHEDGNEFRSKLRKWLNTGHSLQQLPGINLMWEELAHWLERRINEGRPFRRLILPTIPKNWRHIGYTRRLTFPNKTDLRLMEGFLADCPQAQTDPNLVVRKFPVVLLNERASDALKLAFREFREAYLLGRRTLADLPFWRLLRRALAHSGKSARRSVVVDMMFDADGSRSYFSCPEQALQAEFHPTLFMALSGVSAQVSLNLGVAIQSGFLFFRQVGVGRWRAEARPCNAPQGLHVALARRHAQRLGNRLGSLVSESEWLLTSAAHSYHAVYETLGPMGLISQPSEQIVRPLLSSGVRVPHGWLGRPGFLPFIESDAVDYLIRPADASEEEAPITMEGGQLVALSPVEGSFVIEPVRELGEKSAPWRLRVQLFQDALPHPDLGSSARYRLERLSDWSRVSPALVIFDEQDVLEWETGPVDCEHLLEVIYASGVSGWEEAELVTLLHRLNASSWTLLRCFQDAGIIEPRQRSGWKGRAWTLAEPRLVRIARPGHEDLVVIEGAVCARLVEDFQTAVIGLGGKCFRRLGVSPWSPPVIGASVASLEALAKIMDWPLVLNPLMPDAVPLAFAGTERMPDLHEVASTWDWSTGCFKDIATREETVTLTRRVHPGGRDHDLYCLTSRRGTTNWLSRTAAITAAHALTRTSLFEQRDGQLLVRLARDGGLPDALAAGLRRRLLRTGGPMGAEYVYPVTPDILKWLGSLLPGCLAELALPDEQSPGRLVAEARRSRGQQRLHWCNGQLTLPRHT</sequence>